<feature type="region of interest" description="Disordered" evidence="1">
    <location>
        <begin position="1"/>
        <end position="96"/>
    </location>
</feature>
<dbReference type="EMBL" id="JAWDGP010004210">
    <property type="protein sequence ID" value="KAK3766554.1"/>
    <property type="molecule type" value="Genomic_DNA"/>
</dbReference>
<evidence type="ECO:0000313" key="3">
    <source>
        <dbReference type="Proteomes" id="UP001283361"/>
    </source>
</evidence>
<dbReference type="AlphaFoldDB" id="A0AAE0ZBX1"/>
<reference evidence="2" key="1">
    <citation type="journal article" date="2023" name="G3 (Bethesda)">
        <title>A reference genome for the long-term kleptoplast-retaining sea slug Elysia crispata morphotype clarki.</title>
        <authorList>
            <person name="Eastman K.E."/>
            <person name="Pendleton A.L."/>
            <person name="Shaikh M.A."/>
            <person name="Suttiyut T."/>
            <person name="Ogas R."/>
            <person name="Tomko P."/>
            <person name="Gavelis G."/>
            <person name="Widhalm J.R."/>
            <person name="Wisecaver J.H."/>
        </authorList>
    </citation>
    <scope>NUCLEOTIDE SEQUENCE</scope>
    <source>
        <strain evidence="2">ECLA1</strain>
    </source>
</reference>
<accession>A0AAE0ZBX1</accession>
<evidence type="ECO:0000256" key="1">
    <source>
        <dbReference type="SAM" id="MobiDB-lite"/>
    </source>
</evidence>
<comment type="caution">
    <text evidence="2">The sequence shown here is derived from an EMBL/GenBank/DDBJ whole genome shotgun (WGS) entry which is preliminary data.</text>
</comment>
<gene>
    <name evidence="2" type="ORF">RRG08_028672</name>
</gene>
<sequence>MIGAVQRGCYSEPSTAWGAPGIRHQASGTRYQTPGIRHQARGPSSHGLGKTRCTPETGLLCTPTPHVTKWWTEPESNMPGNNGGFDESRDIEKVGG</sequence>
<evidence type="ECO:0000313" key="2">
    <source>
        <dbReference type="EMBL" id="KAK3766554.1"/>
    </source>
</evidence>
<name>A0AAE0ZBX1_9GAST</name>
<proteinExistence type="predicted"/>
<organism evidence="2 3">
    <name type="scientific">Elysia crispata</name>
    <name type="common">lettuce slug</name>
    <dbReference type="NCBI Taxonomy" id="231223"/>
    <lineage>
        <taxon>Eukaryota</taxon>
        <taxon>Metazoa</taxon>
        <taxon>Spiralia</taxon>
        <taxon>Lophotrochozoa</taxon>
        <taxon>Mollusca</taxon>
        <taxon>Gastropoda</taxon>
        <taxon>Heterobranchia</taxon>
        <taxon>Euthyneura</taxon>
        <taxon>Panpulmonata</taxon>
        <taxon>Sacoglossa</taxon>
        <taxon>Placobranchoidea</taxon>
        <taxon>Plakobranchidae</taxon>
        <taxon>Elysia</taxon>
    </lineage>
</organism>
<dbReference type="Proteomes" id="UP001283361">
    <property type="component" value="Unassembled WGS sequence"/>
</dbReference>
<feature type="compositionally biased region" description="Basic and acidic residues" evidence="1">
    <location>
        <begin position="86"/>
        <end position="96"/>
    </location>
</feature>
<keyword evidence="3" id="KW-1185">Reference proteome</keyword>
<protein>
    <submittedName>
        <fullName evidence="2">Uncharacterized protein</fullName>
    </submittedName>
</protein>